<comment type="caution">
    <text evidence="1">The sequence shown here is derived from an EMBL/GenBank/DDBJ whole genome shotgun (WGS) entry which is preliminary data.</text>
</comment>
<proteinExistence type="predicted"/>
<dbReference type="AlphaFoldDB" id="E6QRF9"/>
<gene>
    <name evidence="1" type="ORF">CARN7_0576</name>
</gene>
<evidence type="ECO:0000313" key="1">
    <source>
        <dbReference type="EMBL" id="CBI09831.1"/>
    </source>
</evidence>
<dbReference type="EMBL" id="CABR01000053">
    <property type="protein sequence ID" value="CBI09831.1"/>
    <property type="molecule type" value="Genomic_DNA"/>
</dbReference>
<accession>E6QRF9</accession>
<reference evidence="1" key="1">
    <citation type="submission" date="2009-10" db="EMBL/GenBank/DDBJ databases">
        <title>Diversity of trophic interactions inside an arsenic-rich microbial ecosystem.</title>
        <authorList>
            <person name="Bertin P.N."/>
            <person name="Heinrich-Salmeron A."/>
            <person name="Pelletier E."/>
            <person name="Goulhen-Chollet F."/>
            <person name="Arsene-Ploetze F."/>
            <person name="Gallien S."/>
            <person name="Calteau A."/>
            <person name="Vallenet D."/>
            <person name="Casiot C."/>
            <person name="Chane-Woon-Ming B."/>
            <person name="Giloteaux L."/>
            <person name="Barakat M."/>
            <person name="Bonnefoy V."/>
            <person name="Bruneel O."/>
            <person name="Chandler M."/>
            <person name="Cleiss J."/>
            <person name="Duran R."/>
            <person name="Elbaz-Poulichet F."/>
            <person name="Fonknechten N."/>
            <person name="Lauga B."/>
            <person name="Mornico D."/>
            <person name="Ortet P."/>
            <person name="Schaeffer C."/>
            <person name="Siguier P."/>
            <person name="Alexander Thil Smith A."/>
            <person name="Van Dorsselaer A."/>
            <person name="Weissenbach J."/>
            <person name="Medigue C."/>
            <person name="Le Paslier D."/>
        </authorList>
    </citation>
    <scope>NUCLEOTIDE SEQUENCE</scope>
</reference>
<sequence length="101" mass="11767">MQQDNFKENTRYTITWRNASGKLQPANIYIYKLFASTMIARMTDKGGLLYKISYDDVTKIVKEVAVTAENQYRIPAAILDEKMWKDRTVMERYSSSPQMGK</sequence>
<name>E6QRF9_9ZZZZ</name>
<organism evidence="1">
    <name type="scientific">mine drainage metagenome</name>
    <dbReference type="NCBI Taxonomy" id="410659"/>
    <lineage>
        <taxon>unclassified sequences</taxon>
        <taxon>metagenomes</taxon>
        <taxon>ecological metagenomes</taxon>
    </lineage>
</organism>
<protein>
    <submittedName>
        <fullName evidence="1">Uncharacterized protein</fullName>
    </submittedName>
</protein>